<keyword evidence="1" id="KW-0472">Membrane</keyword>
<keyword evidence="1" id="KW-1133">Transmembrane helix</keyword>
<evidence type="ECO:0000256" key="1">
    <source>
        <dbReference type="SAM" id="Phobius"/>
    </source>
</evidence>
<keyword evidence="1" id="KW-0812">Transmembrane</keyword>
<gene>
    <name evidence="2" type="ORF">UFOVP326_56</name>
</gene>
<reference evidence="2" key="1">
    <citation type="submission" date="2020-04" db="EMBL/GenBank/DDBJ databases">
        <authorList>
            <person name="Chiriac C."/>
            <person name="Salcher M."/>
            <person name="Ghai R."/>
            <person name="Kavagutti S V."/>
        </authorList>
    </citation>
    <scope>NUCLEOTIDE SEQUENCE</scope>
</reference>
<proteinExistence type="predicted"/>
<feature type="transmembrane region" description="Helical" evidence="1">
    <location>
        <begin position="30"/>
        <end position="51"/>
    </location>
</feature>
<name>A0A6J5LX21_9CAUD</name>
<protein>
    <submittedName>
        <fullName evidence="2">Uncharacterized protein</fullName>
    </submittedName>
</protein>
<evidence type="ECO:0000313" key="2">
    <source>
        <dbReference type="EMBL" id="CAB4137703.1"/>
    </source>
</evidence>
<organism evidence="2">
    <name type="scientific">uncultured Caudovirales phage</name>
    <dbReference type="NCBI Taxonomy" id="2100421"/>
    <lineage>
        <taxon>Viruses</taxon>
        <taxon>Duplodnaviria</taxon>
        <taxon>Heunggongvirae</taxon>
        <taxon>Uroviricota</taxon>
        <taxon>Caudoviricetes</taxon>
        <taxon>Peduoviridae</taxon>
        <taxon>Maltschvirus</taxon>
        <taxon>Maltschvirus maltsch</taxon>
    </lineage>
</organism>
<accession>A0A6J5LX21</accession>
<sequence length="91" mass="9775">MTPLKIGTVAALLAFAYVVAKVFSESLAEYMEASAVALVVVSLIGLLHFVSKVAADVARIRADLAQWMRDPKAADPEDSYLARLARTLAPK</sequence>
<dbReference type="EMBL" id="LR796340">
    <property type="protein sequence ID" value="CAB4137703.1"/>
    <property type="molecule type" value="Genomic_DNA"/>
</dbReference>